<sequence>MKGGVKHSAIFINRRSLIFPSLESNAKRAYVLSAQASLYRRDRMPSIRSI</sequence>
<dbReference type="Proteomes" id="UP001152646">
    <property type="component" value="Unassembled WGS sequence"/>
</dbReference>
<gene>
    <name evidence="1" type="ORF">PSALAMII_LOCUS2559</name>
    <name evidence="2" type="ORF">PSALAMII_LOCUS7407</name>
</gene>
<comment type="caution">
    <text evidence="2">The sequence shown here is derived from an EMBL/GenBank/DDBJ whole genome shotgun (WGS) entry which is preliminary data.</text>
</comment>
<proteinExistence type="predicted"/>
<organism evidence="2 3">
    <name type="scientific">Penicillium salamii</name>
    <dbReference type="NCBI Taxonomy" id="1612424"/>
    <lineage>
        <taxon>Eukaryota</taxon>
        <taxon>Fungi</taxon>
        <taxon>Dikarya</taxon>
        <taxon>Ascomycota</taxon>
        <taxon>Pezizomycotina</taxon>
        <taxon>Eurotiomycetes</taxon>
        <taxon>Eurotiomycetidae</taxon>
        <taxon>Eurotiales</taxon>
        <taxon>Aspergillaceae</taxon>
        <taxon>Penicillium</taxon>
    </lineage>
</organism>
<name>A0A9W4NR71_9EURO</name>
<evidence type="ECO:0000313" key="1">
    <source>
        <dbReference type="EMBL" id="CAG8327982.1"/>
    </source>
</evidence>
<evidence type="ECO:0000313" key="3">
    <source>
        <dbReference type="Proteomes" id="UP001152649"/>
    </source>
</evidence>
<keyword evidence="3" id="KW-1185">Reference proteome</keyword>
<evidence type="ECO:0000313" key="2">
    <source>
        <dbReference type="EMBL" id="CAG8397168.1"/>
    </source>
</evidence>
<reference evidence="2" key="1">
    <citation type="submission" date="2021-07" db="EMBL/GenBank/DDBJ databases">
        <authorList>
            <person name="Branca A.L. A."/>
        </authorList>
    </citation>
    <scope>NUCLEOTIDE SEQUENCE</scope>
</reference>
<dbReference type="OrthoDB" id="433457at2759"/>
<protein>
    <submittedName>
        <fullName evidence="2">Uncharacterized protein</fullName>
    </submittedName>
</protein>
<accession>A0A9W4NR71</accession>
<dbReference type="EMBL" id="CAJVPG010000337">
    <property type="protein sequence ID" value="CAG8397168.1"/>
    <property type="molecule type" value="Genomic_DNA"/>
</dbReference>
<dbReference type="Proteomes" id="UP001152649">
    <property type="component" value="Unassembled WGS sequence"/>
</dbReference>
<dbReference type="EMBL" id="CAJVPA010000108">
    <property type="protein sequence ID" value="CAG8327982.1"/>
    <property type="molecule type" value="Genomic_DNA"/>
</dbReference>
<dbReference type="AlphaFoldDB" id="A0A9W4NR71"/>